<evidence type="ECO:0000256" key="7">
    <source>
        <dbReference type="SAM" id="SignalP"/>
    </source>
</evidence>
<keyword evidence="3 6" id="KW-0479">Metal-binding</keyword>
<dbReference type="Proteomes" id="UP000316624">
    <property type="component" value="Unassembled WGS sequence"/>
</dbReference>
<evidence type="ECO:0000256" key="4">
    <source>
        <dbReference type="ARBA" id="ARBA00022729"/>
    </source>
</evidence>
<feature type="binding site" evidence="6">
    <location>
        <position position="176"/>
    </location>
    <ligand>
        <name>molybdate</name>
        <dbReference type="ChEBI" id="CHEBI:36264"/>
    </ligand>
</feature>
<protein>
    <submittedName>
        <fullName evidence="8">Molybdate transport system substrate-binding protein</fullName>
    </submittedName>
</protein>
<keyword evidence="9" id="KW-1185">Reference proteome</keyword>
<dbReference type="Pfam" id="PF13531">
    <property type="entry name" value="SBP_bac_11"/>
    <property type="match status" value="1"/>
</dbReference>
<dbReference type="SUPFAM" id="SSF53850">
    <property type="entry name" value="Periplasmic binding protein-like II"/>
    <property type="match status" value="1"/>
</dbReference>
<feature type="signal peptide" evidence="7">
    <location>
        <begin position="1"/>
        <end position="24"/>
    </location>
</feature>
<feature type="chain" id="PRO_5021992003" evidence="7">
    <location>
        <begin position="25"/>
        <end position="257"/>
    </location>
</feature>
<proteinExistence type="inferred from homology"/>
<dbReference type="PANTHER" id="PTHR30632:SF17">
    <property type="entry name" value="MOLYBDATE-BINDING PROTEIN MODA"/>
    <property type="match status" value="1"/>
</dbReference>
<evidence type="ECO:0000256" key="2">
    <source>
        <dbReference type="ARBA" id="ARBA00022505"/>
    </source>
</evidence>
<comment type="caution">
    <text evidence="8">The sequence shown here is derived from an EMBL/GenBank/DDBJ whole genome shotgun (WGS) entry which is preliminary data.</text>
</comment>
<evidence type="ECO:0000313" key="9">
    <source>
        <dbReference type="Proteomes" id="UP000316624"/>
    </source>
</evidence>
<dbReference type="RefSeq" id="WP_145072575.1">
    <property type="nucleotide sequence ID" value="NZ_JACIIY010000003.1"/>
</dbReference>
<dbReference type="GO" id="GO:0030288">
    <property type="term" value="C:outer membrane-bounded periplasmic space"/>
    <property type="evidence" value="ECO:0007669"/>
    <property type="project" value="TreeGrafter"/>
</dbReference>
<dbReference type="GO" id="GO:0030973">
    <property type="term" value="F:molybdate ion binding"/>
    <property type="evidence" value="ECO:0007669"/>
    <property type="project" value="TreeGrafter"/>
</dbReference>
<keyword evidence="4 7" id="KW-0732">Signal</keyword>
<comment type="similarity">
    <text evidence="1">Belongs to the bacterial solute-binding protein ModA family.</text>
</comment>
<evidence type="ECO:0000313" key="8">
    <source>
        <dbReference type="EMBL" id="TWH94359.1"/>
    </source>
</evidence>
<dbReference type="FunFam" id="3.40.190.10:FF:000035">
    <property type="entry name" value="Molybdate ABC transporter substrate-binding protein"/>
    <property type="match status" value="1"/>
</dbReference>
<dbReference type="EMBL" id="VLKK01000005">
    <property type="protein sequence ID" value="TWH94359.1"/>
    <property type="molecule type" value="Genomic_DNA"/>
</dbReference>
<dbReference type="GO" id="GO:1901359">
    <property type="term" value="F:tungstate binding"/>
    <property type="evidence" value="ECO:0007669"/>
    <property type="project" value="UniProtKB-ARBA"/>
</dbReference>
<evidence type="ECO:0000256" key="3">
    <source>
        <dbReference type="ARBA" id="ARBA00022723"/>
    </source>
</evidence>
<dbReference type="GO" id="GO:0046872">
    <property type="term" value="F:metal ion binding"/>
    <property type="evidence" value="ECO:0007669"/>
    <property type="project" value="UniProtKB-KW"/>
</dbReference>
<evidence type="ECO:0000256" key="1">
    <source>
        <dbReference type="ARBA" id="ARBA00009175"/>
    </source>
</evidence>
<dbReference type="InterPro" id="IPR005950">
    <property type="entry name" value="ModA"/>
</dbReference>
<comment type="subunit">
    <text evidence="5">The complex is composed of two ATP-binding proteins (ModC), two transmembrane proteins (ModB) and a solute-binding protein (ModA).</text>
</comment>
<dbReference type="PIRSF" id="PIRSF004846">
    <property type="entry name" value="ModA"/>
    <property type="match status" value="1"/>
</dbReference>
<evidence type="ECO:0000256" key="5">
    <source>
        <dbReference type="ARBA" id="ARBA00062515"/>
    </source>
</evidence>
<accession>A0A562KG05</accession>
<dbReference type="InterPro" id="IPR050682">
    <property type="entry name" value="ModA/WtpA"/>
</dbReference>
<feature type="binding site" evidence="6">
    <location>
        <position position="37"/>
    </location>
    <ligand>
        <name>molybdate</name>
        <dbReference type="ChEBI" id="CHEBI:36264"/>
    </ligand>
</feature>
<dbReference type="Gene3D" id="3.40.190.10">
    <property type="entry name" value="Periplasmic binding protein-like II"/>
    <property type="match status" value="2"/>
</dbReference>
<feature type="binding site" evidence="6">
    <location>
        <position position="64"/>
    </location>
    <ligand>
        <name>molybdate</name>
        <dbReference type="ChEBI" id="CHEBI:36264"/>
    </ligand>
</feature>
<keyword evidence="2 6" id="KW-0500">Molybdenum</keyword>
<dbReference type="PANTHER" id="PTHR30632">
    <property type="entry name" value="MOLYBDATE-BINDING PERIPLASMIC PROTEIN"/>
    <property type="match status" value="1"/>
</dbReference>
<dbReference type="NCBIfam" id="TIGR01256">
    <property type="entry name" value="modA"/>
    <property type="match status" value="1"/>
</dbReference>
<reference evidence="8 9" key="1">
    <citation type="journal article" date="2015" name="Stand. Genomic Sci.">
        <title>Genomic Encyclopedia of Bacterial and Archaeal Type Strains, Phase III: the genomes of soil and plant-associated and newly described type strains.</title>
        <authorList>
            <person name="Whitman W.B."/>
            <person name="Woyke T."/>
            <person name="Klenk H.P."/>
            <person name="Zhou Y."/>
            <person name="Lilburn T.G."/>
            <person name="Beck B.J."/>
            <person name="De Vos P."/>
            <person name="Vandamme P."/>
            <person name="Eisen J.A."/>
            <person name="Garrity G."/>
            <person name="Hugenholtz P."/>
            <person name="Kyrpides N.C."/>
        </authorList>
    </citation>
    <scope>NUCLEOTIDE SEQUENCE [LARGE SCALE GENOMIC DNA]</scope>
    <source>
        <strain evidence="8 9">CGMCC 1.7748</strain>
    </source>
</reference>
<name>A0A562KG05_SPHWJ</name>
<evidence type="ECO:0000256" key="6">
    <source>
        <dbReference type="PIRSR" id="PIRSR004846-1"/>
    </source>
</evidence>
<dbReference type="AlphaFoldDB" id="A0A562KG05"/>
<sequence>MRKGKLLLALGWLALLLAAFPAMAASKRGPLILAAASLQESMNAAADAWAARGHPRPVLSFAGSSALARQIKAGAPADLFLSADEDWMDDVERAGFLQRGTRADLAGNRLVLVAPAGQRVALRIGRGMPIARALGNSRLAMANPDSVPAGKYGKAALTALGVWPSVSAKVARADNVRGALALVERGAAKLGVVYATDARASKLVQVVGVFPADSHAPIRYPLARLKASTHRDAEGFRRFLLSGTGRAILGRYGFTAF</sequence>
<feature type="binding site" evidence="6">
    <location>
        <position position="194"/>
    </location>
    <ligand>
        <name>molybdate</name>
        <dbReference type="ChEBI" id="CHEBI:36264"/>
    </ligand>
</feature>
<organism evidence="8 9">
    <name type="scientific">Sphingobium wenxiniae (strain DSM 21828 / CGMCC 1.7748 / JZ-1)</name>
    <dbReference type="NCBI Taxonomy" id="595605"/>
    <lineage>
        <taxon>Bacteria</taxon>
        <taxon>Pseudomonadati</taxon>
        <taxon>Pseudomonadota</taxon>
        <taxon>Alphaproteobacteria</taxon>
        <taxon>Sphingomonadales</taxon>
        <taxon>Sphingomonadaceae</taxon>
        <taxon>Sphingobium</taxon>
    </lineage>
</organism>
<feature type="binding site" evidence="6">
    <location>
        <position position="149"/>
    </location>
    <ligand>
        <name>molybdate</name>
        <dbReference type="ChEBI" id="CHEBI:36264"/>
    </ligand>
</feature>
<dbReference type="GO" id="GO:0015689">
    <property type="term" value="P:molybdate ion transport"/>
    <property type="evidence" value="ECO:0007669"/>
    <property type="project" value="InterPro"/>
</dbReference>
<gene>
    <name evidence="8" type="ORF">IQ35_01600</name>
</gene>